<gene>
    <name evidence="2" type="ORF">POL72_08390</name>
</gene>
<proteinExistence type="predicted"/>
<feature type="transmembrane region" description="Helical" evidence="1">
    <location>
        <begin position="93"/>
        <end position="116"/>
    </location>
</feature>
<dbReference type="Proteomes" id="UP001217485">
    <property type="component" value="Unassembled WGS sequence"/>
</dbReference>
<evidence type="ECO:0000313" key="3">
    <source>
        <dbReference type="Proteomes" id="UP001217485"/>
    </source>
</evidence>
<name>A0ABT5BUC5_9BACT</name>
<keyword evidence="1" id="KW-0812">Transmembrane</keyword>
<organism evidence="2 3">
    <name type="scientific">Sorangium atrum</name>
    <dbReference type="NCBI Taxonomy" id="2995308"/>
    <lineage>
        <taxon>Bacteria</taxon>
        <taxon>Pseudomonadati</taxon>
        <taxon>Myxococcota</taxon>
        <taxon>Polyangia</taxon>
        <taxon>Polyangiales</taxon>
        <taxon>Polyangiaceae</taxon>
        <taxon>Sorangium</taxon>
    </lineage>
</organism>
<sequence length="225" mass="23511">MIAGPMRSMVTCADLRRPGNGRLALEAAGGRLPGYRLLCASTRARAPAKSSPHPRPIWIDVGNVNDHISCCDGVVELAFHQTRRRQMSMSMKLMGAMIMSASIGIVGGVAGAAWAAGEAADVPASVAEGKDFGCGAKGQKACPMQGWMKTVMQSATTSGDGAKIASALDYVASKPPPGMSKWVAISKEGAEKAKKGDIDGAKASCKACHDLYKAEYKAKHRDAAF</sequence>
<protein>
    <recommendedName>
        <fullName evidence="4">Cytochrome c domain-containing protein</fullName>
    </recommendedName>
</protein>
<keyword evidence="3" id="KW-1185">Reference proteome</keyword>
<accession>A0ABT5BUC5</accession>
<evidence type="ECO:0008006" key="4">
    <source>
        <dbReference type="Google" id="ProtNLM"/>
    </source>
</evidence>
<evidence type="ECO:0000256" key="1">
    <source>
        <dbReference type="SAM" id="Phobius"/>
    </source>
</evidence>
<dbReference type="EMBL" id="JAQNDK010000001">
    <property type="protein sequence ID" value="MDC0677760.1"/>
    <property type="molecule type" value="Genomic_DNA"/>
</dbReference>
<keyword evidence="1" id="KW-1133">Transmembrane helix</keyword>
<reference evidence="2 3" key="1">
    <citation type="submission" date="2023-01" db="EMBL/GenBank/DDBJ databases">
        <title>Minimal conservation of predation-associated metabolite biosynthetic gene clusters underscores biosynthetic potential of Myxococcota including descriptions for ten novel species: Archangium lansinium sp. nov., Myxococcus landrumus sp. nov., Nannocystis bai.</title>
        <authorList>
            <person name="Ahearne A."/>
            <person name="Stevens C."/>
            <person name="Dowd S."/>
        </authorList>
    </citation>
    <scope>NUCLEOTIDE SEQUENCE [LARGE SCALE GENOMIC DNA]</scope>
    <source>
        <strain evidence="2 3">WIWO2</strain>
    </source>
</reference>
<keyword evidence="1" id="KW-0472">Membrane</keyword>
<evidence type="ECO:0000313" key="2">
    <source>
        <dbReference type="EMBL" id="MDC0677760.1"/>
    </source>
</evidence>
<dbReference type="RefSeq" id="WP_272094512.1">
    <property type="nucleotide sequence ID" value="NZ_JAQNDK010000001.1"/>
</dbReference>
<comment type="caution">
    <text evidence="2">The sequence shown here is derived from an EMBL/GenBank/DDBJ whole genome shotgun (WGS) entry which is preliminary data.</text>
</comment>